<evidence type="ECO:0000313" key="8">
    <source>
        <dbReference type="Proteomes" id="UP000050398"/>
    </source>
</evidence>
<dbReference type="GO" id="GO:0005524">
    <property type="term" value="F:ATP binding"/>
    <property type="evidence" value="ECO:0007669"/>
    <property type="project" value="UniProtKB-UniRule"/>
</dbReference>
<dbReference type="AlphaFoldDB" id="A0A0P6WZ27"/>
<evidence type="ECO:0000256" key="5">
    <source>
        <dbReference type="PROSITE-ProRule" id="PRU00560"/>
    </source>
</evidence>
<protein>
    <submittedName>
        <fullName evidence="7">DNA helicase</fullName>
    </submittedName>
</protein>
<dbReference type="eggNOG" id="COG3973">
    <property type="taxonomic scope" value="Bacteria"/>
</dbReference>
<evidence type="ECO:0000256" key="1">
    <source>
        <dbReference type="ARBA" id="ARBA00022741"/>
    </source>
</evidence>
<organism evidence="7 8">
    <name type="scientific">Rossellomorea vietnamensis</name>
    <dbReference type="NCBI Taxonomy" id="218284"/>
    <lineage>
        <taxon>Bacteria</taxon>
        <taxon>Bacillati</taxon>
        <taxon>Bacillota</taxon>
        <taxon>Bacilli</taxon>
        <taxon>Bacillales</taxon>
        <taxon>Bacillaceae</taxon>
        <taxon>Rossellomorea</taxon>
    </lineage>
</organism>
<feature type="domain" description="UvrD-like helicase ATP-binding" evidence="6">
    <location>
        <begin position="199"/>
        <end position="595"/>
    </location>
</feature>
<dbReference type="InterPro" id="IPR027785">
    <property type="entry name" value="UvrD-like_helicase_C"/>
</dbReference>
<dbReference type="NCBIfam" id="NF041464">
    <property type="entry name" value="HelD_BACSU"/>
    <property type="match status" value="1"/>
</dbReference>
<dbReference type="PANTHER" id="PTHR11070">
    <property type="entry name" value="UVRD / RECB / PCRA DNA HELICASE FAMILY MEMBER"/>
    <property type="match status" value="1"/>
</dbReference>
<dbReference type="GO" id="GO:0043138">
    <property type="term" value="F:3'-5' DNA helicase activity"/>
    <property type="evidence" value="ECO:0007669"/>
    <property type="project" value="TreeGrafter"/>
</dbReference>
<proteinExistence type="predicted"/>
<dbReference type="GO" id="GO:0005829">
    <property type="term" value="C:cytosol"/>
    <property type="evidence" value="ECO:0007669"/>
    <property type="project" value="TreeGrafter"/>
</dbReference>
<dbReference type="Pfam" id="PF13538">
    <property type="entry name" value="UvrD_C_2"/>
    <property type="match status" value="1"/>
</dbReference>
<dbReference type="PANTHER" id="PTHR11070:SF17">
    <property type="entry name" value="DNA HELICASE IV"/>
    <property type="match status" value="1"/>
</dbReference>
<reference evidence="7 8" key="1">
    <citation type="submission" date="2015-08" db="EMBL/GenBank/DDBJ databases">
        <title>Draft Genome Sequence of Bacillus vietnamensis UCD-SED5.</title>
        <authorList>
            <person name="Lee R.D."/>
            <person name="Jospin G."/>
            <person name="Lang J.M."/>
            <person name="Coil D.A."/>
            <person name="Eisen J.A."/>
        </authorList>
    </citation>
    <scope>NUCLEOTIDE SEQUENCE [LARGE SCALE GENOMIC DNA]</scope>
    <source>
        <strain evidence="7 8">UCD-SED5</strain>
    </source>
</reference>
<dbReference type="Pfam" id="PF00580">
    <property type="entry name" value="UvrD-helicase"/>
    <property type="match status" value="1"/>
</dbReference>
<dbReference type="PROSITE" id="PS51198">
    <property type="entry name" value="UVRD_HELICASE_ATP_BIND"/>
    <property type="match status" value="1"/>
</dbReference>
<dbReference type="Proteomes" id="UP000050398">
    <property type="component" value="Unassembled WGS sequence"/>
</dbReference>
<dbReference type="InterPro" id="IPR014016">
    <property type="entry name" value="UvrD-like_ATP-bd"/>
</dbReference>
<dbReference type="InterPro" id="IPR027417">
    <property type="entry name" value="P-loop_NTPase"/>
</dbReference>
<dbReference type="GO" id="GO:0003677">
    <property type="term" value="F:DNA binding"/>
    <property type="evidence" value="ECO:0007669"/>
    <property type="project" value="InterPro"/>
</dbReference>
<dbReference type="GO" id="GO:0000725">
    <property type="term" value="P:recombinational repair"/>
    <property type="evidence" value="ECO:0007669"/>
    <property type="project" value="TreeGrafter"/>
</dbReference>
<comment type="caution">
    <text evidence="7">The sequence shown here is derived from an EMBL/GenBank/DDBJ whole genome shotgun (WGS) entry which is preliminary data.</text>
</comment>
<keyword evidence="1 5" id="KW-0547">Nucleotide-binding</keyword>
<dbReference type="RefSeq" id="WP_060670635.1">
    <property type="nucleotide sequence ID" value="NZ_LIXZ01000001.1"/>
</dbReference>
<evidence type="ECO:0000256" key="2">
    <source>
        <dbReference type="ARBA" id="ARBA00022801"/>
    </source>
</evidence>
<dbReference type="PATRIC" id="fig|218284.4.peg.632"/>
<dbReference type="SUPFAM" id="SSF52540">
    <property type="entry name" value="P-loop containing nucleoside triphosphate hydrolases"/>
    <property type="match status" value="1"/>
</dbReference>
<dbReference type="InterPro" id="IPR048228">
    <property type="entry name" value="HelD_bacillota"/>
</dbReference>
<sequence length="758" mass="88637">MTKESTIHPDFSSESERLEFTKRYIDVVISTSQTSKEKYKENMEKAFGDMDWGESSAAYIDILTNSSFFEMSKEELESLTKAKTKPYFARIDFQHEGSDKVEKHYIGKTSLYQRENQEQIIVDWRSPIANLYYEGRIGDVSYVAEGETYEGDLSLKRQYMIEDGFLEEIRDIDLTTTDELLQDSLAKSSSNRLTEIISTIQEEQNRIIRADLNKPIIVQGAAGSGKTTIALHRISYFIYNYKQHFDPRQLMILAPSNLFIDYISEALPELGVERVRQTTFTDYVMTCLEKKLTIVEDNKLIHLIETHDEKVETASWISGFKGSKAFRRILEHYIEEVEQRFYTSKDFYVDKYKLYTAKRFTHLFKEEYTYMPIYRRMEKLKSLLQGYVRSNKKQMVERVEKFFDERIETALFERSKAGNRKEYVSKALDKKIERVDEIKKAIRTSVNAYMKQFEKKTLHQYFIELFSDPVRLASYSKGELSGRQAEQLCHYTLKYAKKKQYEVEDLAILLYLQSYLFGIDKFHKAKNIVIDEAQDYSYMQLYSLKRALETDMFTLVGDLAQGIHSYRGLQSWEPVYRDIFPRATYTELQKSYRTTIEIMEEANKLLSLLPYDFPKVNPVVRHGDAPSFDEYVQVDELASFIEKKVDSGRKEGFQTFAVIGKSMKDCVKISEILQEKQPGKVKLLEEQESIPKDQIVVVPSYLSKGLEFDVVIIAAVEESFNPENELDIKLQYVAMTRPLHKLAFIGRKREQFIGQQAK</sequence>
<dbReference type="Gene3D" id="3.40.50.300">
    <property type="entry name" value="P-loop containing nucleotide triphosphate hydrolases"/>
    <property type="match status" value="3"/>
</dbReference>
<evidence type="ECO:0000256" key="4">
    <source>
        <dbReference type="ARBA" id="ARBA00022840"/>
    </source>
</evidence>
<feature type="binding site" evidence="5">
    <location>
        <begin position="220"/>
        <end position="227"/>
    </location>
    <ligand>
        <name>ATP</name>
        <dbReference type="ChEBI" id="CHEBI:30616"/>
    </ligand>
</feature>
<dbReference type="GO" id="GO:0016787">
    <property type="term" value="F:hydrolase activity"/>
    <property type="evidence" value="ECO:0007669"/>
    <property type="project" value="UniProtKB-UniRule"/>
</dbReference>
<evidence type="ECO:0000256" key="3">
    <source>
        <dbReference type="ARBA" id="ARBA00022806"/>
    </source>
</evidence>
<dbReference type="EMBL" id="LIXZ01000001">
    <property type="protein sequence ID" value="KPL61607.1"/>
    <property type="molecule type" value="Genomic_DNA"/>
</dbReference>
<keyword evidence="4 5" id="KW-0067">ATP-binding</keyword>
<dbReference type="OrthoDB" id="9787585at2"/>
<name>A0A0P6WZ27_9BACI</name>
<evidence type="ECO:0000259" key="6">
    <source>
        <dbReference type="PROSITE" id="PS51198"/>
    </source>
</evidence>
<keyword evidence="3 5" id="KW-0347">Helicase</keyword>
<keyword evidence="2 5" id="KW-0378">Hydrolase</keyword>
<gene>
    <name evidence="7" type="ORF">AM506_02995</name>
</gene>
<accession>A0A0P6WZ27</accession>
<evidence type="ECO:0000313" key="7">
    <source>
        <dbReference type="EMBL" id="KPL61607.1"/>
    </source>
</evidence>
<dbReference type="InterPro" id="IPR000212">
    <property type="entry name" value="DNA_helicase_UvrD/REP"/>
</dbReference>